<evidence type="ECO:0000256" key="3">
    <source>
        <dbReference type="ARBA" id="ARBA00023163"/>
    </source>
</evidence>
<dbReference type="Proteomes" id="UP000034407">
    <property type="component" value="Unassembled WGS sequence"/>
</dbReference>
<dbReference type="PROSITE" id="PS50949">
    <property type="entry name" value="HTH_GNTR"/>
    <property type="match status" value="1"/>
</dbReference>
<proteinExistence type="predicted"/>
<evidence type="ECO:0000259" key="4">
    <source>
        <dbReference type="PROSITE" id="PS50949"/>
    </source>
</evidence>
<evidence type="ECO:0000256" key="2">
    <source>
        <dbReference type="ARBA" id="ARBA00023125"/>
    </source>
</evidence>
<accession>A0A0M3DM24</accession>
<dbReference type="InterPro" id="IPR036390">
    <property type="entry name" value="WH_DNA-bd_sf"/>
</dbReference>
<dbReference type="AlphaFoldDB" id="A0A0M3DM24"/>
<feature type="domain" description="HTH gntR-type" evidence="4">
    <location>
        <begin position="9"/>
        <end position="77"/>
    </location>
</feature>
<gene>
    <name evidence="5" type="ORF">VN21_02855</name>
</gene>
<keyword evidence="1" id="KW-0805">Transcription regulation</keyword>
<dbReference type="PATRIC" id="fig|1629550.3.peg.3273"/>
<reference evidence="5 6" key="1">
    <citation type="submission" date="2015-04" db="EMBL/GenBank/DDBJ databases">
        <title>Microcin producing Clostridium sp. JC272T.</title>
        <authorList>
            <person name="Jyothsna T."/>
            <person name="Sasikala C."/>
            <person name="Ramana C."/>
        </authorList>
    </citation>
    <scope>NUCLEOTIDE SEQUENCE [LARGE SCALE GENOMIC DNA]</scope>
    <source>
        <strain evidence="5 6">JC272</strain>
    </source>
</reference>
<dbReference type="SMART" id="SM00345">
    <property type="entry name" value="HTH_GNTR"/>
    <property type="match status" value="1"/>
</dbReference>
<keyword evidence="3" id="KW-0804">Transcription</keyword>
<dbReference type="EMBL" id="LBBT01000056">
    <property type="protein sequence ID" value="KKY02489.1"/>
    <property type="molecule type" value="Genomic_DNA"/>
</dbReference>
<evidence type="ECO:0000256" key="1">
    <source>
        <dbReference type="ARBA" id="ARBA00023015"/>
    </source>
</evidence>
<sequence length="118" mass="13611">MSFIPNDKEPVYIQIIRYIKQQIVVGELGIGDIIPSRRDMAVMIKVNPNTVQKAYKEMEEMGIITTHRNYQSNITDDCSIITKIKEDLINESMDSFISSMKGINVKKEEVINIINDRF</sequence>
<keyword evidence="6" id="KW-1185">Reference proteome</keyword>
<dbReference type="Gene3D" id="1.10.10.10">
    <property type="entry name" value="Winged helix-like DNA-binding domain superfamily/Winged helix DNA-binding domain"/>
    <property type="match status" value="1"/>
</dbReference>
<dbReference type="OrthoDB" id="163333at2"/>
<dbReference type="SUPFAM" id="SSF46785">
    <property type="entry name" value="Winged helix' DNA-binding domain"/>
    <property type="match status" value="1"/>
</dbReference>
<dbReference type="Pfam" id="PF00392">
    <property type="entry name" value="GntR"/>
    <property type="match status" value="1"/>
</dbReference>
<dbReference type="GO" id="GO:0003700">
    <property type="term" value="F:DNA-binding transcription factor activity"/>
    <property type="evidence" value="ECO:0007669"/>
    <property type="project" value="InterPro"/>
</dbReference>
<dbReference type="CDD" id="cd07377">
    <property type="entry name" value="WHTH_GntR"/>
    <property type="match status" value="1"/>
</dbReference>
<evidence type="ECO:0000313" key="6">
    <source>
        <dbReference type="Proteomes" id="UP000034407"/>
    </source>
</evidence>
<dbReference type="InterPro" id="IPR000524">
    <property type="entry name" value="Tscrpt_reg_HTH_GntR"/>
</dbReference>
<protein>
    <submittedName>
        <fullName evidence="5">GntR family transcriptional regulator</fullName>
    </submittedName>
</protein>
<dbReference type="InterPro" id="IPR036388">
    <property type="entry name" value="WH-like_DNA-bd_sf"/>
</dbReference>
<dbReference type="PANTHER" id="PTHR38445">
    <property type="entry name" value="HTH-TYPE TRANSCRIPTIONAL REPRESSOR YTRA"/>
    <property type="match status" value="1"/>
</dbReference>
<name>A0A0M3DM24_9FIRM</name>
<comment type="caution">
    <text evidence="5">The sequence shown here is derived from an EMBL/GenBank/DDBJ whole genome shotgun (WGS) entry which is preliminary data.</text>
</comment>
<dbReference type="GO" id="GO:0003677">
    <property type="term" value="F:DNA binding"/>
    <property type="evidence" value="ECO:0007669"/>
    <property type="project" value="UniProtKB-KW"/>
</dbReference>
<evidence type="ECO:0000313" key="5">
    <source>
        <dbReference type="EMBL" id="KKY02489.1"/>
    </source>
</evidence>
<keyword evidence="2" id="KW-0238">DNA-binding</keyword>
<dbReference type="RefSeq" id="WP_046821957.1">
    <property type="nucleotide sequence ID" value="NZ_LBBT01000056.1"/>
</dbReference>
<organism evidence="5 6">
    <name type="scientific">Paraclostridium benzoelyticum</name>
    <dbReference type="NCBI Taxonomy" id="1629550"/>
    <lineage>
        <taxon>Bacteria</taxon>
        <taxon>Bacillati</taxon>
        <taxon>Bacillota</taxon>
        <taxon>Clostridia</taxon>
        <taxon>Peptostreptococcales</taxon>
        <taxon>Peptostreptococcaceae</taxon>
        <taxon>Paraclostridium</taxon>
    </lineage>
</organism>
<dbReference type="PANTHER" id="PTHR38445:SF6">
    <property type="entry name" value="GNTR-FAMILY TRANSCRIPTIONAL REGULATOR"/>
    <property type="match status" value="1"/>
</dbReference>